<gene>
    <name evidence="1" type="ORF">ENJ65_04210</name>
</gene>
<protein>
    <submittedName>
        <fullName evidence="1">Uncharacterized protein</fullName>
    </submittedName>
</protein>
<reference evidence="1" key="1">
    <citation type="journal article" date="2020" name="mSystems">
        <title>Genome- and Community-Level Interaction Insights into Carbon Utilization and Element Cycling Functions of Hydrothermarchaeota in Hydrothermal Sediment.</title>
        <authorList>
            <person name="Zhou Z."/>
            <person name="Liu Y."/>
            <person name="Xu W."/>
            <person name="Pan J."/>
            <person name="Luo Z.H."/>
            <person name="Li M."/>
        </authorList>
    </citation>
    <scope>NUCLEOTIDE SEQUENCE [LARGE SCALE GENOMIC DNA]</scope>
    <source>
        <strain evidence="1">HyVt-505</strain>
    </source>
</reference>
<name>A0A832J3T5_9GAMM</name>
<organism evidence="1">
    <name type="scientific">Candidatus Tenderia electrophaga</name>
    <dbReference type="NCBI Taxonomy" id="1748243"/>
    <lineage>
        <taxon>Bacteria</taxon>
        <taxon>Pseudomonadati</taxon>
        <taxon>Pseudomonadota</taxon>
        <taxon>Gammaproteobacteria</taxon>
        <taxon>Candidatus Tenderiales</taxon>
        <taxon>Candidatus Tenderiaceae</taxon>
        <taxon>Candidatus Tenderia</taxon>
    </lineage>
</organism>
<dbReference type="AlphaFoldDB" id="A0A832J3T5"/>
<comment type="caution">
    <text evidence="1">The sequence shown here is derived from an EMBL/GenBank/DDBJ whole genome shotgun (WGS) entry which is preliminary data.</text>
</comment>
<dbReference type="Proteomes" id="UP000885832">
    <property type="component" value="Unassembled WGS sequence"/>
</dbReference>
<evidence type="ECO:0000313" key="1">
    <source>
        <dbReference type="EMBL" id="HHJ80819.1"/>
    </source>
</evidence>
<accession>A0A832J3T5</accession>
<proteinExistence type="predicted"/>
<dbReference type="EMBL" id="DRNF01000264">
    <property type="protein sequence ID" value="HHJ80819.1"/>
    <property type="molecule type" value="Genomic_DNA"/>
</dbReference>
<sequence>MPNNKSHLPAATAEMEKHVREVFPLDTHPEEFAARDGAGWMEFTFHEYRFHDPELDSWIHAVGKIITDPQLLEEMQRKYLNEIEFIEARKYMDDDDLEEDNE</sequence>